<keyword evidence="3" id="KW-1185">Reference proteome</keyword>
<keyword evidence="1" id="KW-0812">Transmembrane</keyword>
<reference evidence="2 3" key="1">
    <citation type="submission" date="2021-01" db="EMBL/GenBank/DDBJ databases">
        <title>Biogeographic distribution of Paracoccus.</title>
        <authorList>
            <person name="Hollensteiner J."/>
            <person name="Leineberger J."/>
            <person name="Brinkhoff T."/>
            <person name="Daniel R."/>
        </authorList>
    </citation>
    <scope>NUCLEOTIDE SEQUENCE [LARGE SCALE GENOMIC DNA]</scope>
    <source>
        <strain evidence="2 3">DSM 18447</strain>
    </source>
</reference>
<feature type="transmembrane region" description="Helical" evidence="1">
    <location>
        <begin position="12"/>
        <end position="33"/>
    </location>
</feature>
<name>A0ABY7S312_9RHOB</name>
<dbReference type="RefSeq" id="WP_141225767.1">
    <property type="nucleotide sequence ID" value="NZ_CP067140.1"/>
</dbReference>
<gene>
    <name evidence="2" type="ORF">JHX88_10860</name>
</gene>
<keyword evidence="1" id="KW-0472">Membrane</keyword>
<evidence type="ECO:0000256" key="1">
    <source>
        <dbReference type="SAM" id="Phobius"/>
    </source>
</evidence>
<organism evidence="2 3">
    <name type="scientific">Paracoccus saliphilus</name>
    <dbReference type="NCBI Taxonomy" id="405559"/>
    <lineage>
        <taxon>Bacteria</taxon>
        <taxon>Pseudomonadati</taxon>
        <taxon>Pseudomonadota</taxon>
        <taxon>Alphaproteobacteria</taxon>
        <taxon>Rhodobacterales</taxon>
        <taxon>Paracoccaceae</taxon>
        <taxon>Paracoccus</taxon>
    </lineage>
</organism>
<accession>A0ABY7S312</accession>
<proteinExistence type="predicted"/>
<evidence type="ECO:0000313" key="2">
    <source>
        <dbReference type="EMBL" id="WCR01454.1"/>
    </source>
</evidence>
<keyword evidence="1" id="KW-1133">Transmembrane helix</keyword>
<sequence length="76" mass="8198">MKLTTAARNNQEYLWLLLGDAGIAGLIFFKVSVLSHTCFSILTPAVARDFQASSSAHSLQAGLEFSDGTWQVKGLP</sequence>
<evidence type="ECO:0000313" key="3">
    <source>
        <dbReference type="Proteomes" id="UP001215549"/>
    </source>
</evidence>
<protein>
    <submittedName>
        <fullName evidence="2">Uncharacterized protein</fullName>
    </submittedName>
</protein>
<dbReference type="EMBL" id="CP067140">
    <property type="protein sequence ID" value="WCR01454.1"/>
    <property type="molecule type" value="Genomic_DNA"/>
</dbReference>
<dbReference type="Proteomes" id="UP001215549">
    <property type="component" value="Chromosome"/>
</dbReference>